<feature type="repeat" description="WD" evidence="3">
    <location>
        <begin position="1033"/>
        <end position="1074"/>
    </location>
</feature>
<protein>
    <submittedName>
        <fullName evidence="6">WD40 repeat protein</fullName>
    </submittedName>
</protein>
<keyword evidence="1 3" id="KW-0853">WD repeat</keyword>
<evidence type="ECO:0000256" key="1">
    <source>
        <dbReference type="ARBA" id="ARBA00022574"/>
    </source>
</evidence>
<evidence type="ECO:0000256" key="3">
    <source>
        <dbReference type="PROSITE-ProRule" id="PRU00221"/>
    </source>
</evidence>
<dbReference type="Pfam" id="PF00400">
    <property type="entry name" value="WD40"/>
    <property type="match status" value="12"/>
</dbReference>
<feature type="repeat" description="WD" evidence="3">
    <location>
        <begin position="1075"/>
        <end position="1116"/>
    </location>
</feature>
<dbReference type="PRINTS" id="PR00364">
    <property type="entry name" value="DISEASERSIST"/>
</dbReference>
<dbReference type="SUPFAM" id="SSF52540">
    <property type="entry name" value="P-loop containing nucleoside triphosphate hydrolases"/>
    <property type="match status" value="1"/>
</dbReference>
<feature type="repeat" description="WD" evidence="3">
    <location>
        <begin position="686"/>
        <end position="718"/>
    </location>
</feature>
<feature type="repeat" description="WD" evidence="3">
    <location>
        <begin position="770"/>
        <end position="811"/>
    </location>
</feature>
<evidence type="ECO:0000313" key="6">
    <source>
        <dbReference type="EMBL" id="MBB5938791.1"/>
    </source>
</evidence>
<dbReference type="EMBL" id="JACHJL010000019">
    <property type="protein sequence ID" value="MBB5938791.1"/>
    <property type="molecule type" value="Genomic_DNA"/>
</dbReference>
<dbReference type="InterPro" id="IPR019775">
    <property type="entry name" value="WD40_repeat_CS"/>
</dbReference>
<evidence type="ECO:0000256" key="4">
    <source>
        <dbReference type="SAM" id="MobiDB-lite"/>
    </source>
</evidence>
<dbReference type="Gene3D" id="1.10.10.10">
    <property type="entry name" value="Winged helix-like DNA-binding domain superfamily/Winged helix DNA-binding domain"/>
    <property type="match status" value="1"/>
</dbReference>
<dbReference type="InterPro" id="IPR020472">
    <property type="entry name" value="WD40_PAC1"/>
</dbReference>
<dbReference type="InterPro" id="IPR002182">
    <property type="entry name" value="NB-ARC"/>
</dbReference>
<dbReference type="CDD" id="cd00200">
    <property type="entry name" value="WD40"/>
    <property type="match status" value="2"/>
</dbReference>
<dbReference type="PROSITE" id="PS50294">
    <property type="entry name" value="WD_REPEATS_REGION"/>
    <property type="match status" value="7"/>
</dbReference>
<dbReference type="Gene3D" id="1.25.40.370">
    <property type="match status" value="1"/>
</dbReference>
<name>A0A7W9V204_9ACTN</name>
<feature type="repeat" description="WD" evidence="3">
    <location>
        <begin position="943"/>
        <end position="969"/>
    </location>
</feature>
<proteinExistence type="predicted"/>
<dbReference type="PRINTS" id="PR00320">
    <property type="entry name" value="GPROTEINBRPT"/>
</dbReference>
<dbReference type="InterPro" id="IPR015943">
    <property type="entry name" value="WD40/YVTN_repeat-like_dom_sf"/>
</dbReference>
<dbReference type="InterPro" id="IPR027417">
    <property type="entry name" value="P-loop_NTPase"/>
</dbReference>
<dbReference type="Gene3D" id="2.130.10.10">
    <property type="entry name" value="YVTN repeat-like/Quinoprotein amine dehydrogenase"/>
    <property type="match status" value="5"/>
</dbReference>
<dbReference type="Gene3D" id="3.40.50.300">
    <property type="entry name" value="P-loop containing nucleotide triphosphate hydrolases"/>
    <property type="match status" value="1"/>
</dbReference>
<organism evidence="6 7">
    <name type="scientific">Streptomyces zagrosensis</name>
    <dbReference type="NCBI Taxonomy" id="1042984"/>
    <lineage>
        <taxon>Bacteria</taxon>
        <taxon>Bacillati</taxon>
        <taxon>Actinomycetota</taxon>
        <taxon>Actinomycetes</taxon>
        <taxon>Kitasatosporales</taxon>
        <taxon>Streptomycetaceae</taxon>
        <taxon>Streptomyces</taxon>
    </lineage>
</organism>
<feature type="repeat" description="WD" evidence="3">
    <location>
        <begin position="728"/>
        <end position="769"/>
    </location>
</feature>
<keyword evidence="2" id="KW-0677">Repeat</keyword>
<dbReference type="GO" id="GO:0005829">
    <property type="term" value="C:cytosol"/>
    <property type="evidence" value="ECO:0007669"/>
    <property type="project" value="UniProtKB-ARBA"/>
</dbReference>
<dbReference type="InterPro" id="IPR050349">
    <property type="entry name" value="WD_LIS1/nudF_dynein_reg"/>
</dbReference>
<dbReference type="Proteomes" id="UP000588098">
    <property type="component" value="Unassembled WGS sequence"/>
</dbReference>
<feature type="repeat" description="WD" evidence="3">
    <location>
        <begin position="991"/>
        <end position="1024"/>
    </location>
</feature>
<dbReference type="Pfam" id="PF00931">
    <property type="entry name" value="NB-ARC"/>
    <property type="match status" value="1"/>
</dbReference>
<feature type="repeat" description="WD" evidence="3">
    <location>
        <begin position="1117"/>
        <end position="1158"/>
    </location>
</feature>
<dbReference type="SMART" id="SM00320">
    <property type="entry name" value="WD40"/>
    <property type="match status" value="15"/>
</dbReference>
<dbReference type="InterPro" id="IPR036322">
    <property type="entry name" value="WD40_repeat_dom_sf"/>
</dbReference>
<evidence type="ECO:0000256" key="2">
    <source>
        <dbReference type="ARBA" id="ARBA00022737"/>
    </source>
</evidence>
<dbReference type="RefSeq" id="WP_184576877.1">
    <property type="nucleotide sequence ID" value="NZ_JACHJL010000019.1"/>
</dbReference>
<dbReference type="InterPro" id="IPR001680">
    <property type="entry name" value="WD40_rpt"/>
</dbReference>
<feature type="repeat" description="WD" evidence="3">
    <location>
        <begin position="901"/>
        <end position="942"/>
    </location>
</feature>
<evidence type="ECO:0000313" key="7">
    <source>
        <dbReference type="Proteomes" id="UP000588098"/>
    </source>
</evidence>
<feature type="region of interest" description="Disordered" evidence="4">
    <location>
        <begin position="46"/>
        <end position="69"/>
    </location>
</feature>
<dbReference type="SUPFAM" id="SSF50978">
    <property type="entry name" value="WD40 repeat-like"/>
    <property type="match status" value="3"/>
</dbReference>
<dbReference type="InterPro" id="IPR036388">
    <property type="entry name" value="WH-like_DNA-bd_sf"/>
</dbReference>
<comment type="caution">
    <text evidence="6">The sequence shown here is derived from an EMBL/GenBank/DDBJ whole genome shotgun (WGS) entry which is preliminary data.</text>
</comment>
<dbReference type="PROSITE" id="PS00678">
    <property type="entry name" value="WD_REPEATS_1"/>
    <property type="match status" value="3"/>
</dbReference>
<gene>
    <name evidence="6" type="ORF">FHS42_005882</name>
</gene>
<feature type="repeat" description="WD" evidence="3">
    <location>
        <begin position="1243"/>
        <end position="1284"/>
    </location>
</feature>
<sequence length="1369" mass="145413">MSSPTQRAQLIRFGLTTLGEHNAHHDFERICFELARHRIVSNLVPATGPVSGGGDQGRDGESHWTNLPNELPDSSVFVTMASTEKVVLACTIQEKDVPSKIRKDLATICGQGDVVQRVVYFTVAAVAVKKRHELQDEARQKYDVALDIWDAAAIAQHLSDPDLFYLAVEFLHLPADPTCAPPQRDTWLMPVPDARSAIARPELLDAIVRALRTDAMPVVLTGLTGAGGFGKTTLAALACRDQRVLAHFPDGVLWKTLGQQIVGAHIATAVNDLVEYLTGQRPTYSDPQLAGSHLARVIGERRCLLVLDDVWSADQLAPFLIGAPNCARLVTTRIGAVVPPEAACVRVDAMTGEQAEAVLGRGLDVDRAALAGLVARTGGWPVLCGLVNGTLRRRVARGGGTAEAIRWAEAMLDTGGPASLDTTDPTARDMAIRTTMAASLTMLAETDPGAVDRYRQLGVFPPGTDIPLETLVRYWRHSGDVDRHEAERLCLVYAEVNLIEEFRLAPPAIRLHDVISGYLRHDVRPRATMLHRALLDSYRADLPKADSLPTAWWQLPAKEPYLWRQLAPHLRDAGRADELTALLRDLRWASVKNHRLGPASAEADTAVLPDDTHARALGQLLRGTSHLYQPGDPMTMTIATFAAYAAGDPVLGAAATALVDRVTAPHLRPTMAPLPDQPHPAADRALTGHVVKASAFAVAPDGTWLASTGYGDPVRVWNPAEGTEMFCLPGPEKGAYTLAVAPDGSWLASGGGDGTVRMWNMPDGTERAVLPGHTDIIWAVAVAPDGSWLASGGDDDTVRIWNTADGTPRAVLPGCTSRVASMAVAPDGSWLAVASSTGHRRMTAWVWRLADGARLDLGVTNSYCSPARALAVAPDGSWLASAAFEQVRVWNPKDGSLVHDLTGHEGWVSALVVAPDGSWLASAGDDRTVRLWSPATGAELDRLTGHTGQVNALSVAPDGSWLASAAGDSWYGDDSTVRVWHLADHTARAVLTGHSNAAETLLAAPDGSWLASGADDHTIRLWNMTVDQDPAGVAGHTGEVTVLAMAPDGSWAASAGSDGTVRLWNTADATERAVLHGHTDHVKSMVVAPDGSWLASAGQDGTVRLWNTADGSARAVLKDGTDFISDLVVAPDGSWLAATAYKDTLWVWDTDTGNAVAGPLSSETPVTKLAVAGDGSWLAGAGDGGTVRLWDPADGTALGAIPSQTFRINALASAPDGSWLASAGEGPAIHLRNVADRTHKTILRGHTDGVLKLAVAPDGSWLASVGRDHTARVWNVTEGVQQAVVRHSGTTLDVAVAPDGSWLASVGRDGAVRVFDPHGHVWASTRLDSQVAHCVVNPARPQLAVAGSRHVYFLNITNLGLSRGWVSEA</sequence>
<evidence type="ECO:0000259" key="5">
    <source>
        <dbReference type="Pfam" id="PF00931"/>
    </source>
</evidence>
<feature type="repeat" description="WD" evidence="3">
    <location>
        <begin position="1284"/>
        <end position="1316"/>
    </location>
</feature>
<dbReference type="PROSITE" id="PS50082">
    <property type="entry name" value="WD_REPEATS_2"/>
    <property type="match status" value="11"/>
</dbReference>
<keyword evidence="7" id="KW-1185">Reference proteome</keyword>
<feature type="domain" description="NB-ARC" evidence="5">
    <location>
        <begin position="204"/>
        <end position="337"/>
    </location>
</feature>
<accession>A0A7W9V204</accession>
<reference evidence="6 7" key="1">
    <citation type="submission" date="2020-08" db="EMBL/GenBank/DDBJ databases">
        <title>Genomic Encyclopedia of Type Strains, Phase III (KMG-III): the genomes of soil and plant-associated and newly described type strains.</title>
        <authorList>
            <person name="Whitman W."/>
        </authorList>
    </citation>
    <scope>NUCLEOTIDE SEQUENCE [LARGE SCALE GENOMIC DNA]</scope>
    <source>
        <strain evidence="6 7">CECT 8305</strain>
    </source>
</reference>
<dbReference type="PANTHER" id="PTHR44129">
    <property type="entry name" value="WD REPEAT-CONTAINING PROTEIN POP1"/>
    <property type="match status" value="1"/>
</dbReference>
<dbReference type="GO" id="GO:0043531">
    <property type="term" value="F:ADP binding"/>
    <property type="evidence" value="ECO:0007669"/>
    <property type="project" value="InterPro"/>
</dbReference>